<comment type="caution">
    <text evidence="2">The sequence shown here is derived from an EMBL/GenBank/DDBJ whole genome shotgun (WGS) entry which is preliminary data.</text>
</comment>
<sequence length="176" mass="19986">MTVKSLLRQGAALFDQQPRQVHRVFSPRIFALGAQWMFSRLRDNEPDAPAGFDAATPFGWYGCFKYGISLLAFVGSWVALANVSVLLTPLAVLFFYVVEVHFLFLFPLLLDRTKQPLLTSIKATYRVGLVRALLGVLAIGGYMLSGLLNRRNPLRRWHIGCLSVLLWYQDEVRNRL</sequence>
<gene>
    <name evidence="2" type="ORF">H8B15_10915</name>
</gene>
<evidence type="ECO:0000313" key="2">
    <source>
        <dbReference type="EMBL" id="MBC6611438.1"/>
    </source>
</evidence>
<proteinExistence type="predicted"/>
<reference evidence="2 3" key="1">
    <citation type="submission" date="2020-08" db="EMBL/GenBank/DDBJ databases">
        <title>Hymenobacter sp.</title>
        <authorList>
            <person name="Kim M.K."/>
        </authorList>
    </citation>
    <scope>NUCLEOTIDE SEQUENCE [LARGE SCALE GENOMIC DNA]</scope>
    <source>
        <strain evidence="2 3">BT507</strain>
    </source>
</reference>
<keyword evidence="1" id="KW-0812">Transmembrane</keyword>
<feature type="transmembrane region" description="Helical" evidence="1">
    <location>
        <begin position="87"/>
        <end position="109"/>
    </location>
</feature>
<keyword evidence="1" id="KW-0472">Membrane</keyword>
<keyword evidence="1" id="KW-1133">Transmembrane helix</keyword>
<feature type="transmembrane region" description="Helical" evidence="1">
    <location>
        <begin position="21"/>
        <end position="38"/>
    </location>
</feature>
<name>A0ABR7MK40_9BACT</name>
<evidence type="ECO:0000256" key="1">
    <source>
        <dbReference type="SAM" id="Phobius"/>
    </source>
</evidence>
<keyword evidence="3" id="KW-1185">Reference proteome</keyword>
<feature type="transmembrane region" description="Helical" evidence="1">
    <location>
        <begin position="129"/>
        <end position="148"/>
    </location>
</feature>
<evidence type="ECO:0000313" key="3">
    <source>
        <dbReference type="Proteomes" id="UP000622017"/>
    </source>
</evidence>
<organism evidence="2 3">
    <name type="scientific">Hymenobacter citatus</name>
    <dbReference type="NCBI Taxonomy" id="2763506"/>
    <lineage>
        <taxon>Bacteria</taxon>
        <taxon>Pseudomonadati</taxon>
        <taxon>Bacteroidota</taxon>
        <taxon>Cytophagia</taxon>
        <taxon>Cytophagales</taxon>
        <taxon>Hymenobacteraceae</taxon>
        <taxon>Hymenobacter</taxon>
    </lineage>
</organism>
<accession>A0ABR7MK40</accession>
<feature type="transmembrane region" description="Helical" evidence="1">
    <location>
        <begin position="58"/>
        <end position="80"/>
    </location>
</feature>
<dbReference type="Proteomes" id="UP000622017">
    <property type="component" value="Unassembled WGS sequence"/>
</dbReference>
<dbReference type="EMBL" id="JACSCY010000007">
    <property type="protein sequence ID" value="MBC6611438.1"/>
    <property type="molecule type" value="Genomic_DNA"/>
</dbReference>
<dbReference type="RefSeq" id="WP_187319722.1">
    <property type="nucleotide sequence ID" value="NZ_JACSCY010000007.1"/>
</dbReference>
<protein>
    <submittedName>
        <fullName evidence="2">Uncharacterized protein</fullName>
    </submittedName>
</protein>